<evidence type="ECO:0000256" key="4">
    <source>
        <dbReference type="ARBA" id="ARBA00022723"/>
    </source>
</evidence>
<keyword evidence="10 14" id="KW-0234">DNA repair</keyword>
<dbReference type="EMBL" id="OX395130">
    <property type="protein sequence ID" value="CAI5775450.1"/>
    <property type="molecule type" value="Genomic_DNA"/>
</dbReference>
<comment type="catalytic activity">
    <reaction evidence="1 14">
        <text>S-ubiquitinyl-[E2 ubiquitin-conjugating enzyme]-L-cysteine + [acceptor protein]-L-lysine = [E2 ubiquitin-conjugating enzyme]-L-cysteine + N(6)-ubiquitinyl-[acceptor protein]-L-lysine.</text>
        <dbReference type="EC" id="2.3.2.27"/>
    </reaction>
</comment>
<dbReference type="GO" id="GO:0005634">
    <property type="term" value="C:nucleus"/>
    <property type="evidence" value="ECO:0007669"/>
    <property type="project" value="UniProtKB-SubCell"/>
</dbReference>
<evidence type="ECO:0000256" key="7">
    <source>
        <dbReference type="ARBA" id="ARBA00022786"/>
    </source>
</evidence>
<dbReference type="GO" id="GO:0061630">
    <property type="term" value="F:ubiquitin protein ligase activity"/>
    <property type="evidence" value="ECO:0007669"/>
    <property type="project" value="UniProtKB-EC"/>
</dbReference>
<dbReference type="AlphaFoldDB" id="A0AA35P771"/>
<dbReference type="GO" id="GO:0043130">
    <property type="term" value="F:ubiquitin binding"/>
    <property type="evidence" value="ECO:0007669"/>
    <property type="project" value="UniProtKB-UniRule"/>
</dbReference>
<organism evidence="18 19">
    <name type="scientific">Podarcis lilfordi</name>
    <name type="common">Lilford's wall lizard</name>
    <dbReference type="NCBI Taxonomy" id="74358"/>
    <lineage>
        <taxon>Eukaryota</taxon>
        <taxon>Metazoa</taxon>
        <taxon>Chordata</taxon>
        <taxon>Craniata</taxon>
        <taxon>Vertebrata</taxon>
        <taxon>Euteleostomi</taxon>
        <taxon>Lepidosauria</taxon>
        <taxon>Squamata</taxon>
        <taxon>Bifurcata</taxon>
        <taxon>Unidentata</taxon>
        <taxon>Episquamata</taxon>
        <taxon>Laterata</taxon>
        <taxon>Lacertibaenia</taxon>
        <taxon>Lacertidae</taxon>
        <taxon>Podarcis</taxon>
    </lineage>
</organism>
<dbReference type="GO" id="GO:0042393">
    <property type="term" value="F:histone binding"/>
    <property type="evidence" value="ECO:0007669"/>
    <property type="project" value="UniProtKB-UniRule"/>
</dbReference>
<dbReference type="FunFam" id="3.30.40.10:FF:000466">
    <property type="entry name" value="E3 ubiquitin-protein ligase RNF168"/>
    <property type="match status" value="1"/>
</dbReference>
<dbReference type="CDD" id="cd16550">
    <property type="entry name" value="RING-HC_RNF168"/>
    <property type="match status" value="1"/>
</dbReference>
<feature type="region of interest" description="Disordered" evidence="16">
    <location>
        <begin position="372"/>
        <end position="465"/>
    </location>
</feature>
<evidence type="ECO:0000256" key="5">
    <source>
        <dbReference type="ARBA" id="ARBA00022763"/>
    </source>
</evidence>
<dbReference type="PANTHER" id="PTHR23328">
    <property type="entry name" value="RING-TYPE DOMAIN-CONTAINING PROTEIN"/>
    <property type="match status" value="1"/>
</dbReference>
<evidence type="ECO:0000256" key="9">
    <source>
        <dbReference type="ARBA" id="ARBA00022853"/>
    </source>
</evidence>
<evidence type="ECO:0000256" key="8">
    <source>
        <dbReference type="ARBA" id="ARBA00022833"/>
    </source>
</evidence>
<name>A0AA35P771_9SAUR</name>
<proteinExistence type="inferred from homology"/>
<evidence type="ECO:0000259" key="17">
    <source>
        <dbReference type="PROSITE" id="PS50089"/>
    </source>
</evidence>
<dbReference type="Pfam" id="PF13923">
    <property type="entry name" value="zf-C3HC4_2"/>
    <property type="match status" value="1"/>
</dbReference>
<evidence type="ECO:0000256" key="10">
    <source>
        <dbReference type="ARBA" id="ARBA00023204"/>
    </source>
</evidence>
<dbReference type="InterPro" id="IPR051657">
    <property type="entry name" value="RNF168/RNF169_E3_ubiq-ligase"/>
</dbReference>
<dbReference type="SUPFAM" id="SSF57850">
    <property type="entry name" value="RING/U-box"/>
    <property type="match status" value="1"/>
</dbReference>
<feature type="region of interest" description="Disordered" evidence="16">
    <location>
        <begin position="245"/>
        <end position="274"/>
    </location>
</feature>
<sequence length="485" mass="55960">MSKKSEAPLSLSDCRCNICMEILLEPVTLPCNHTLCNSCFQLTVEKSSLYCPFCRRRVSSWARYNARNNTLINLELWEKIQKHFPEECQRRISGQDVEEDMCLHQPVRCLSKPGELRQEYEEEISKAEAERLAHEEEASNASKEYIQRLLAEEEEEQRLAEERKKQMEEQLLLDEILARKLSCDLNSSAEEQMNSSLSHGPSPSDSGKTSKSKSCSSVDIKKYLSPKPFNSLPPKKCFKNWQEEHSGSFSEESSNTKNICTSREKGRENEMPTLSPQAIREAKRGADGYDYKNESFTIDMQLRTSQESFPEAAVDSYLNDKRKRTFSQTDDEEEMDDIERQISLEQQFYERQKQEEEDRRLALKLQREMDKEQNMLNRKKGSPDEYHLRPTTSQSVKESPVARKRSRLSKNSKSSNSPLETDKRKLHRSSHNENWKPSNQLQAKSPSVKGGNVLNCVNSSNSKDAEVLSGKQKTILQMFKRPATN</sequence>
<dbReference type="GO" id="GO:0006302">
    <property type="term" value="P:double-strand break repair"/>
    <property type="evidence" value="ECO:0007669"/>
    <property type="project" value="UniProtKB-UniRule"/>
</dbReference>
<feature type="short sequence motif" description="LR motif 1" evidence="14">
    <location>
        <begin position="110"/>
        <end position="128"/>
    </location>
</feature>
<accession>A0AA35P771</accession>
<keyword evidence="7 14" id="KW-0833">Ubl conjugation pathway</keyword>
<feature type="coiled-coil region" evidence="15">
    <location>
        <begin position="117"/>
        <end position="171"/>
    </location>
</feature>
<dbReference type="GO" id="GO:0035861">
    <property type="term" value="C:site of double-strand break"/>
    <property type="evidence" value="ECO:0007669"/>
    <property type="project" value="TreeGrafter"/>
</dbReference>
<evidence type="ECO:0000256" key="6">
    <source>
        <dbReference type="ARBA" id="ARBA00022771"/>
    </source>
</evidence>
<evidence type="ECO:0000313" key="19">
    <source>
        <dbReference type="Proteomes" id="UP001178461"/>
    </source>
</evidence>
<evidence type="ECO:0000256" key="11">
    <source>
        <dbReference type="ARBA" id="ARBA00023242"/>
    </source>
</evidence>
<comment type="pathway">
    <text evidence="14">Protein modification; protein ubiquitination.</text>
</comment>
<comment type="similarity">
    <text evidence="14">Belongs to the RNF168 family.</text>
</comment>
<protein>
    <recommendedName>
        <fullName evidence="2">RING-type E3 ubiquitin transferase</fullName>
        <ecNumber evidence="2">2.3.2.27</ecNumber>
    </recommendedName>
    <alternativeName>
        <fullName evidence="12 13">RING-type E3 ubiquitin transferase RNF168</fullName>
    </alternativeName>
</protein>
<keyword evidence="11 14" id="KW-0539">Nucleus</keyword>
<reference evidence="18" key="1">
    <citation type="submission" date="2022-12" db="EMBL/GenBank/DDBJ databases">
        <authorList>
            <person name="Alioto T."/>
            <person name="Alioto T."/>
            <person name="Gomez Garrido J."/>
        </authorList>
    </citation>
    <scope>NUCLEOTIDE SEQUENCE</scope>
</reference>
<dbReference type="Proteomes" id="UP001178461">
    <property type="component" value="Chromosome 5"/>
</dbReference>
<dbReference type="EC" id="2.3.2.27" evidence="2"/>
<keyword evidence="4 14" id="KW-0479">Metal-binding</keyword>
<dbReference type="GO" id="GO:0008270">
    <property type="term" value="F:zinc ion binding"/>
    <property type="evidence" value="ECO:0007669"/>
    <property type="project" value="UniProtKB-KW"/>
</dbReference>
<dbReference type="GO" id="GO:0045739">
    <property type="term" value="P:positive regulation of DNA repair"/>
    <property type="evidence" value="ECO:0007669"/>
    <property type="project" value="UniProtKB-UniRule"/>
</dbReference>
<dbReference type="InterPro" id="IPR013083">
    <property type="entry name" value="Znf_RING/FYVE/PHD"/>
</dbReference>
<dbReference type="CDD" id="cd21952">
    <property type="entry name" value="MIU2_RNF168"/>
    <property type="match status" value="1"/>
</dbReference>
<dbReference type="SMART" id="SM00184">
    <property type="entry name" value="RING"/>
    <property type="match status" value="1"/>
</dbReference>
<keyword evidence="5 14" id="KW-0227">DNA damage</keyword>
<keyword evidence="15" id="KW-0175">Coiled coil</keyword>
<keyword evidence="8 14" id="KW-0862">Zinc</keyword>
<evidence type="ECO:0000256" key="2">
    <source>
        <dbReference type="ARBA" id="ARBA00012483"/>
    </source>
</evidence>
<dbReference type="PROSITE" id="PS50089">
    <property type="entry name" value="ZF_RING_2"/>
    <property type="match status" value="1"/>
</dbReference>
<feature type="compositionally biased region" description="Low complexity" evidence="16">
    <location>
        <begin position="195"/>
        <end position="217"/>
    </location>
</feature>
<dbReference type="PANTHER" id="PTHR23328:SF1">
    <property type="entry name" value="E3 UBIQUITIN-PROTEIN LIGASE RNF168"/>
    <property type="match status" value="1"/>
</dbReference>
<evidence type="ECO:0000313" key="18">
    <source>
        <dbReference type="EMBL" id="CAI5775450.1"/>
    </source>
</evidence>
<evidence type="ECO:0000256" key="14">
    <source>
        <dbReference type="HAMAP-Rule" id="MF_03066"/>
    </source>
</evidence>
<evidence type="ECO:0000256" key="15">
    <source>
        <dbReference type="SAM" id="Coils"/>
    </source>
</evidence>
<dbReference type="InterPro" id="IPR034725">
    <property type="entry name" value="RNF168"/>
</dbReference>
<dbReference type="Gene3D" id="3.30.40.10">
    <property type="entry name" value="Zinc/RING finger domain, C3HC4 (zinc finger)"/>
    <property type="match status" value="1"/>
</dbReference>
<dbReference type="HAMAP" id="MF_03066">
    <property type="entry name" value="RNF168"/>
    <property type="match status" value="1"/>
</dbReference>
<evidence type="ECO:0000256" key="3">
    <source>
        <dbReference type="ARBA" id="ARBA00022679"/>
    </source>
</evidence>
<keyword evidence="3 14" id="KW-0808">Transferase</keyword>
<dbReference type="GO" id="GO:0010212">
    <property type="term" value="P:response to ionizing radiation"/>
    <property type="evidence" value="ECO:0007669"/>
    <property type="project" value="UniProtKB-UniRule"/>
</dbReference>
<comment type="subcellular location">
    <subcellularLocation>
        <location evidence="14">Nucleus</location>
    </subcellularLocation>
    <text evidence="14">Localizes to double-strand breaks (DSBs) sites of DNA damage.</text>
</comment>
<evidence type="ECO:0000256" key="12">
    <source>
        <dbReference type="ARBA" id="ARBA00077266"/>
    </source>
</evidence>
<keyword evidence="19" id="KW-1185">Reference proteome</keyword>
<evidence type="ECO:0000256" key="13">
    <source>
        <dbReference type="ARBA" id="ARBA00079844"/>
    </source>
</evidence>
<dbReference type="InterPro" id="IPR001841">
    <property type="entry name" value="Znf_RING"/>
</dbReference>
<gene>
    <name evidence="14" type="primary">RNF168</name>
    <name evidence="18" type="ORF">PODLI_1B001897</name>
</gene>
<keyword evidence="6 14" id="KW-0863">Zinc-finger</keyword>
<feature type="region of interest" description="Disordered" evidence="16">
    <location>
        <begin position="188"/>
        <end position="217"/>
    </location>
</feature>
<feature type="short sequence motif" description="LR motif 2" evidence="14">
    <location>
        <begin position="378"/>
        <end position="389"/>
    </location>
</feature>
<evidence type="ECO:0000256" key="1">
    <source>
        <dbReference type="ARBA" id="ARBA00000900"/>
    </source>
</evidence>
<feature type="domain" description="RING-type" evidence="17">
    <location>
        <begin position="16"/>
        <end position="55"/>
    </location>
</feature>
<feature type="compositionally biased region" description="Polar residues" evidence="16">
    <location>
        <begin position="435"/>
        <end position="445"/>
    </location>
</feature>
<dbReference type="GO" id="GO:0031491">
    <property type="term" value="F:nucleosome binding"/>
    <property type="evidence" value="ECO:0007669"/>
    <property type="project" value="TreeGrafter"/>
</dbReference>
<evidence type="ECO:0000256" key="16">
    <source>
        <dbReference type="SAM" id="MobiDB-lite"/>
    </source>
</evidence>
<comment type="caution">
    <text evidence="14">Lacks conserved residue(s) required for the propagation of feature annotation.</text>
</comment>
<dbReference type="GO" id="GO:0006325">
    <property type="term" value="P:chromatin organization"/>
    <property type="evidence" value="ECO:0007669"/>
    <property type="project" value="UniProtKB-KW"/>
</dbReference>
<dbReference type="GO" id="GO:0016567">
    <property type="term" value="P:protein ubiquitination"/>
    <property type="evidence" value="ECO:0007669"/>
    <property type="project" value="UniProtKB-UniRule"/>
</dbReference>
<dbReference type="CDD" id="cd22265">
    <property type="entry name" value="UDM1_RNF168"/>
    <property type="match status" value="1"/>
</dbReference>
<dbReference type="GO" id="GO:0000151">
    <property type="term" value="C:ubiquitin ligase complex"/>
    <property type="evidence" value="ECO:0007669"/>
    <property type="project" value="UniProtKB-UniRule"/>
</dbReference>
<comment type="domain">
    <text evidence="14">The MIU motif (motif interacting with ubiquitin) mediates the interaction with both 'Lys-48'- and 'Lys-63'-linked ubiquitin chains. The UMI motif mediates interaction with ubiquitin with a preference for 'Lys-63'-linked ubiquitin. The specificity for different types of ubiquitin is mediated by juxtaposition of ubiquitin-binding motifs (MIU and UMI motifs) with LR motifs (LRMs).</text>
</comment>
<feature type="short sequence motif" description="MIU motif 1" evidence="14">
    <location>
        <begin position="167"/>
        <end position="190"/>
    </location>
</feature>
<keyword evidence="9 14" id="KW-0156">Chromatin regulator</keyword>